<name>A0A5N4EF59_CAMDR</name>
<dbReference type="EMBL" id="JWIN03000002">
    <property type="protein sequence ID" value="KAB1281970.1"/>
    <property type="molecule type" value="Genomic_DNA"/>
</dbReference>
<reference evidence="2 3" key="1">
    <citation type="journal article" date="2019" name="Mol. Ecol. Resour.">
        <title>Improving Illumina assemblies with Hi-C and long reads: an example with the North African dromedary.</title>
        <authorList>
            <person name="Elbers J.P."/>
            <person name="Rogers M.F."/>
            <person name="Perelman P.L."/>
            <person name="Proskuryakova A.A."/>
            <person name="Serdyukova N.A."/>
            <person name="Johnson W.E."/>
            <person name="Horin P."/>
            <person name="Corander J."/>
            <person name="Murphy D."/>
            <person name="Burger P.A."/>
        </authorList>
    </citation>
    <scope>NUCLEOTIDE SEQUENCE [LARGE SCALE GENOMIC DNA]</scope>
    <source>
        <strain evidence="2">Drom800</strain>
        <tissue evidence="2">Blood</tissue>
    </source>
</reference>
<gene>
    <name evidence="2" type="ORF">Cadr_000002416</name>
</gene>
<evidence type="ECO:0000256" key="1">
    <source>
        <dbReference type="SAM" id="MobiDB-lite"/>
    </source>
</evidence>
<feature type="compositionally biased region" description="Polar residues" evidence="1">
    <location>
        <begin position="1"/>
        <end position="26"/>
    </location>
</feature>
<protein>
    <submittedName>
        <fullName evidence="2">Uncharacterized protein</fullName>
    </submittedName>
</protein>
<evidence type="ECO:0000313" key="3">
    <source>
        <dbReference type="Proteomes" id="UP000299084"/>
    </source>
</evidence>
<comment type="caution">
    <text evidence="2">The sequence shown here is derived from an EMBL/GenBank/DDBJ whole genome shotgun (WGS) entry which is preliminary data.</text>
</comment>
<proteinExistence type="predicted"/>
<dbReference type="Proteomes" id="UP000299084">
    <property type="component" value="Unassembled WGS sequence"/>
</dbReference>
<evidence type="ECO:0000313" key="2">
    <source>
        <dbReference type="EMBL" id="KAB1281970.1"/>
    </source>
</evidence>
<sequence length="109" mass="12050">MSEMQVTTVTGQETCASASRGWSTGVPTPELEPKEGLGLIQLLPELLLVALPPGKLLQVWPIGHNLIWNLKGQEVLWKWMMLRGGDLPMTLDQPLFLDLPLTPDLLSHT</sequence>
<dbReference type="AlphaFoldDB" id="A0A5N4EF59"/>
<feature type="region of interest" description="Disordered" evidence="1">
    <location>
        <begin position="1"/>
        <end position="27"/>
    </location>
</feature>
<keyword evidence="3" id="KW-1185">Reference proteome</keyword>
<organism evidence="2 3">
    <name type="scientific">Camelus dromedarius</name>
    <name type="common">Dromedary</name>
    <name type="synonym">Arabian camel</name>
    <dbReference type="NCBI Taxonomy" id="9838"/>
    <lineage>
        <taxon>Eukaryota</taxon>
        <taxon>Metazoa</taxon>
        <taxon>Chordata</taxon>
        <taxon>Craniata</taxon>
        <taxon>Vertebrata</taxon>
        <taxon>Euteleostomi</taxon>
        <taxon>Mammalia</taxon>
        <taxon>Eutheria</taxon>
        <taxon>Laurasiatheria</taxon>
        <taxon>Artiodactyla</taxon>
        <taxon>Tylopoda</taxon>
        <taxon>Camelidae</taxon>
        <taxon>Camelus</taxon>
    </lineage>
</organism>
<accession>A0A5N4EF59</accession>